<evidence type="ECO:0000313" key="4">
    <source>
        <dbReference type="Proteomes" id="UP000694865"/>
    </source>
</evidence>
<evidence type="ECO:0000259" key="3">
    <source>
        <dbReference type="SMART" id="SM00093"/>
    </source>
</evidence>
<dbReference type="InterPro" id="IPR023796">
    <property type="entry name" value="Serpin_dom"/>
</dbReference>
<dbReference type="Gene3D" id="3.30.497.10">
    <property type="entry name" value="Antithrombin, subunit I, domain 2"/>
    <property type="match status" value="1"/>
</dbReference>
<dbReference type="Gene3D" id="2.30.39.10">
    <property type="entry name" value="Alpha-1-antitrypsin, domain 1"/>
    <property type="match status" value="1"/>
</dbReference>
<dbReference type="Pfam" id="PF00079">
    <property type="entry name" value="Serpin"/>
    <property type="match status" value="2"/>
</dbReference>
<proteinExistence type="inferred from homology"/>
<dbReference type="InterPro" id="IPR036186">
    <property type="entry name" value="Serpin_sf"/>
</dbReference>
<dbReference type="InterPro" id="IPR000215">
    <property type="entry name" value="Serpin_fam"/>
</dbReference>
<dbReference type="SMART" id="SM00093">
    <property type="entry name" value="SERPIN"/>
    <property type="match status" value="1"/>
</dbReference>
<sequence>MSLEVYVESQREFYVDVYNALTSTGKTKNIMFSPYSLSNVLFTLHVGARGSNAKQIETCLEVVMIFISKTDLCRTPNEGEKKYALHKSNAIFADNREKLYEPHRSVLRRQILQIPYKYGASMYTILPSSQNDTMQTLMTADRLTNQIFAKAYKSEVNLWLPKLKIEFPLKEIMTKLNMTDMFEARKANLSELAEHLHVNDCIQKVVLDIDEEGTVAAAATTMSCGLLCSRPQPIDFKVDRPFLSMIRDDATGLDLFLGTVTDMST</sequence>
<dbReference type="PANTHER" id="PTHR11461:SF211">
    <property type="entry name" value="GH10112P-RELATED"/>
    <property type="match status" value="1"/>
</dbReference>
<feature type="domain" description="Serpin" evidence="3">
    <location>
        <begin position="15"/>
        <end position="263"/>
    </location>
</feature>
<dbReference type="CDD" id="cd00172">
    <property type="entry name" value="serpin"/>
    <property type="match status" value="1"/>
</dbReference>
<keyword evidence="4" id="KW-1185">Reference proteome</keyword>
<reference evidence="5" key="1">
    <citation type="submission" date="2025-08" db="UniProtKB">
        <authorList>
            <consortium name="RefSeq"/>
        </authorList>
    </citation>
    <scope>IDENTIFICATION</scope>
    <source>
        <tissue evidence="5">Testes</tissue>
    </source>
</reference>
<gene>
    <name evidence="5" type="primary">LOC102806443</name>
</gene>
<comment type="similarity">
    <text evidence="1 2">Belongs to the serpin family.</text>
</comment>
<evidence type="ECO:0000256" key="1">
    <source>
        <dbReference type="ARBA" id="ARBA00009500"/>
    </source>
</evidence>
<dbReference type="SUPFAM" id="SSF56574">
    <property type="entry name" value="Serpins"/>
    <property type="match status" value="1"/>
</dbReference>
<dbReference type="Gene3D" id="1.10.287.580">
    <property type="entry name" value="Helix hairpin bin"/>
    <property type="match status" value="1"/>
</dbReference>
<evidence type="ECO:0000313" key="5">
    <source>
        <dbReference type="RefSeq" id="XP_006817472.1"/>
    </source>
</evidence>
<accession>A0ABM0MBT1</accession>
<name>A0ABM0MBT1_SACKO</name>
<dbReference type="PANTHER" id="PTHR11461">
    <property type="entry name" value="SERINE PROTEASE INHIBITOR, SERPIN"/>
    <property type="match status" value="1"/>
</dbReference>
<protein>
    <submittedName>
        <fullName evidence="5">Glia-derived nexin-like</fullName>
    </submittedName>
</protein>
<dbReference type="InterPro" id="IPR042178">
    <property type="entry name" value="Serpin_sf_1"/>
</dbReference>
<evidence type="ECO:0000256" key="2">
    <source>
        <dbReference type="RuleBase" id="RU000411"/>
    </source>
</evidence>
<dbReference type="GeneID" id="102806443"/>
<dbReference type="InterPro" id="IPR042185">
    <property type="entry name" value="Serpin_sf_2"/>
</dbReference>
<dbReference type="RefSeq" id="XP_006817472.1">
    <property type="nucleotide sequence ID" value="XM_006817409.1"/>
</dbReference>
<dbReference type="Proteomes" id="UP000694865">
    <property type="component" value="Unplaced"/>
</dbReference>
<organism evidence="4 5">
    <name type="scientific">Saccoglossus kowalevskii</name>
    <name type="common">Acorn worm</name>
    <dbReference type="NCBI Taxonomy" id="10224"/>
    <lineage>
        <taxon>Eukaryota</taxon>
        <taxon>Metazoa</taxon>
        <taxon>Hemichordata</taxon>
        <taxon>Enteropneusta</taxon>
        <taxon>Harrimaniidae</taxon>
        <taxon>Saccoglossus</taxon>
    </lineage>
</organism>